<evidence type="ECO:0000259" key="3">
    <source>
        <dbReference type="PROSITE" id="PS50004"/>
    </source>
</evidence>
<keyword evidence="1" id="KW-0479">Metal-binding</keyword>
<keyword evidence="5" id="KW-1185">Reference proteome</keyword>
<gene>
    <name evidence="4" type="ORF">H6P81_017104</name>
</gene>
<evidence type="ECO:0000313" key="5">
    <source>
        <dbReference type="Proteomes" id="UP000825729"/>
    </source>
</evidence>
<organism evidence="4 5">
    <name type="scientific">Aristolochia fimbriata</name>
    <name type="common">White veined hardy Dutchman's pipe vine</name>
    <dbReference type="NCBI Taxonomy" id="158543"/>
    <lineage>
        <taxon>Eukaryota</taxon>
        <taxon>Viridiplantae</taxon>
        <taxon>Streptophyta</taxon>
        <taxon>Embryophyta</taxon>
        <taxon>Tracheophyta</taxon>
        <taxon>Spermatophyta</taxon>
        <taxon>Magnoliopsida</taxon>
        <taxon>Magnoliidae</taxon>
        <taxon>Piperales</taxon>
        <taxon>Aristolochiaceae</taxon>
        <taxon>Aristolochia</taxon>
    </lineage>
</organism>
<comment type="caution">
    <text evidence="4">The sequence shown here is derived from an EMBL/GenBank/DDBJ whole genome shotgun (WGS) entry which is preliminary data.</text>
</comment>
<dbReference type="PANTHER" id="PTHR46502">
    <property type="entry name" value="C2 DOMAIN-CONTAINING"/>
    <property type="match status" value="1"/>
</dbReference>
<feature type="domain" description="C2" evidence="3">
    <location>
        <begin position="1"/>
        <end position="108"/>
    </location>
</feature>
<accession>A0AAV7DZ83</accession>
<sequence length="189" mass="21455">MKGGVLEVLLVNAEGLKHTSFLGNTGYYVVLQIGKEIHTSKITSGNGKQTCWNEKFTFKLSLPDGRWSSTHLSLRILERHKFGKDDVFGETMIHLGGFLTEGHERGHLEQMPAPYNIVAEDGTFEGEVKVGLRFIAEGEVTQMERREKPGVEKPRYSIYHTVFSLVQVPWLKLYFFPDVANPTETQKQK</sequence>
<evidence type="ECO:0000256" key="2">
    <source>
        <dbReference type="ARBA" id="ARBA00022837"/>
    </source>
</evidence>
<name>A0AAV7DZ83_ARIFI</name>
<protein>
    <recommendedName>
        <fullName evidence="3">C2 domain-containing protein</fullName>
    </recommendedName>
</protein>
<keyword evidence="2" id="KW-0106">Calcium</keyword>
<evidence type="ECO:0000256" key="1">
    <source>
        <dbReference type="ARBA" id="ARBA00022723"/>
    </source>
</evidence>
<dbReference type="GO" id="GO:0046872">
    <property type="term" value="F:metal ion binding"/>
    <property type="evidence" value="ECO:0007669"/>
    <property type="project" value="UniProtKB-KW"/>
</dbReference>
<dbReference type="InterPro" id="IPR035892">
    <property type="entry name" value="C2_domain_sf"/>
</dbReference>
<dbReference type="PROSITE" id="PS50004">
    <property type="entry name" value="C2"/>
    <property type="match status" value="1"/>
</dbReference>
<dbReference type="Proteomes" id="UP000825729">
    <property type="component" value="Unassembled WGS sequence"/>
</dbReference>
<dbReference type="InterPro" id="IPR000008">
    <property type="entry name" value="C2_dom"/>
</dbReference>
<dbReference type="EMBL" id="JAINDJ010000007">
    <property type="protein sequence ID" value="KAG9441250.1"/>
    <property type="molecule type" value="Genomic_DNA"/>
</dbReference>
<dbReference type="AlphaFoldDB" id="A0AAV7DZ83"/>
<dbReference type="Pfam" id="PF00168">
    <property type="entry name" value="C2"/>
    <property type="match status" value="1"/>
</dbReference>
<dbReference type="Gene3D" id="2.60.40.150">
    <property type="entry name" value="C2 domain"/>
    <property type="match status" value="1"/>
</dbReference>
<evidence type="ECO:0000313" key="4">
    <source>
        <dbReference type="EMBL" id="KAG9441250.1"/>
    </source>
</evidence>
<dbReference type="PANTHER" id="PTHR46502:SF14">
    <property type="entry name" value="CALCIUM-DEPENDENT LIPID-BINDING (CALB DOMAIN) FAMILY PROTEIN"/>
    <property type="match status" value="1"/>
</dbReference>
<reference evidence="4 5" key="1">
    <citation type="submission" date="2021-07" db="EMBL/GenBank/DDBJ databases">
        <title>The Aristolochia fimbriata genome: insights into angiosperm evolution, floral development and chemical biosynthesis.</title>
        <authorList>
            <person name="Jiao Y."/>
        </authorList>
    </citation>
    <scope>NUCLEOTIDE SEQUENCE [LARGE SCALE GENOMIC DNA]</scope>
    <source>
        <strain evidence="4">IBCAS-2021</strain>
        <tissue evidence="4">Leaf</tissue>
    </source>
</reference>
<proteinExistence type="predicted"/>
<dbReference type="SUPFAM" id="SSF49562">
    <property type="entry name" value="C2 domain (Calcium/lipid-binding domain, CaLB)"/>
    <property type="match status" value="1"/>
</dbReference>